<evidence type="ECO:0000313" key="8">
    <source>
        <dbReference type="EMBL" id="CBA32060.1"/>
    </source>
</evidence>
<dbReference type="AlphaFoldDB" id="C9YEL7"/>
<reference evidence="8" key="1">
    <citation type="journal article" date="2010" name="Nature">
        <title>The Dynamic genome of Hydra.</title>
        <authorList>
            <person name="Chapman J.A."/>
            <person name="Kirkness E.F."/>
            <person name="Simakov O."/>
            <person name="Hampson S.E."/>
            <person name="Mitros T."/>
            <person name="Weinmaier T."/>
            <person name="Rattei T."/>
            <person name="Balasubramanian P.G."/>
            <person name="Borman J."/>
            <person name="Busam D."/>
            <person name="Disbennett K."/>
            <person name="Pfannkoch C."/>
            <person name="Sumin N."/>
            <person name="Sutton G."/>
            <person name="Viswanathan L."/>
            <person name="Walenz B."/>
            <person name="Goodstein D.M."/>
            <person name="Hellsten U."/>
            <person name="Kawashima T."/>
            <person name="Prochnik S.E."/>
            <person name="Putnam N.H."/>
            <person name="Shu S."/>
            <person name="Blumberg B."/>
            <person name="Dana C.E."/>
            <person name="Gee L."/>
            <person name="Kibler D.F."/>
            <person name="Law L."/>
            <person name="Lindgens D."/>
            <person name="Martinez D.E."/>
            <person name="Peng J."/>
            <person name="Wigge P.A."/>
            <person name="Bertulat B."/>
            <person name="Guder C."/>
            <person name="Nakamura Y."/>
            <person name="Ozbek S."/>
            <person name="Watanabe H."/>
            <person name="Khalturin K."/>
            <person name="Hemmrich G."/>
            <person name="Franke A."/>
            <person name="Augustin R."/>
            <person name="Fraune S."/>
            <person name="Hayakawa E."/>
            <person name="Hayakawa S."/>
            <person name="Hirose M."/>
            <person name="Hwang J."/>
            <person name="Ikeo K."/>
            <person name="Nishimiya-Fujisawa C."/>
            <person name="Ogura A."/>
            <person name="Takahashi T."/>
            <person name="Steinmetz P.R."/>
            <person name="Zhang X."/>
            <person name="Aufschnaiter R."/>
            <person name="Eder M.K."/>
            <person name="Gorny A.K."/>
            <person name="Salvenmoser W."/>
            <person name="Heimberg A.M."/>
            <person name="Wheeler B.M."/>
            <person name="Peterson K.J."/>
            <person name="Boettger A."/>
            <person name="Tischler P."/>
            <person name="Wolf A."/>
            <person name="Gojobori T."/>
            <person name="Remington K.A."/>
            <person name="Strausberg R.L."/>
            <person name="Venter J."/>
            <person name="Technau U."/>
            <person name="Hobmayer B."/>
            <person name="Bosch T.C."/>
            <person name="Holstein T.W."/>
            <person name="Fujisawa T."/>
            <person name="Bode H.R."/>
            <person name="David C.N."/>
            <person name="Rokhsar D.S."/>
            <person name="Steele R.E."/>
        </authorList>
    </citation>
    <scope>NUCLEOTIDE SEQUENCE</scope>
</reference>
<gene>
    <name evidence="8" type="ORF">Csp_D30230</name>
</gene>
<evidence type="ECO:0000259" key="7">
    <source>
        <dbReference type="Pfam" id="PF22692"/>
    </source>
</evidence>
<protein>
    <recommendedName>
        <fullName evidence="4">Flagellar hook protein FlgE</fullName>
    </recommendedName>
</protein>
<dbReference type="InterPro" id="IPR037925">
    <property type="entry name" value="FlgE/F/G-like"/>
</dbReference>
<keyword evidence="3 4" id="KW-0975">Bacterial flagellum</keyword>
<dbReference type="EMBL" id="FN543107">
    <property type="protein sequence ID" value="CBA32060.1"/>
    <property type="molecule type" value="Genomic_DNA"/>
</dbReference>
<comment type="similarity">
    <text evidence="2 4">Belongs to the flagella basal body rod proteins family.</text>
</comment>
<name>C9YEL7_CURXX</name>
<feature type="domain" description="Flagellar basal body rod protein N-terminal" evidence="6">
    <location>
        <begin position="3"/>
        <end position="31"/>
    </location>
</feature>
<evidence type="ECO:0000256" key="3">
    <source>
        <dbReference type="ARBA" id="ARBA00023143"/>
    </source>
</evidence>
<dbReference type="InterPro" id="IPR020013">
    <property type="entry name" value="Flagellar_FlgE/F/G"/>
</dbReference>
<organism evidence="8">
    <name type="scientific">Curvibacter symbiont subsp. Hydra magnipapillata</name>
    <dbReference type="NCBI Taxonomy" id="667019"/>
    <lineage>
        <taxon>Bacteria</taxon>
        <taxon>Pseudomonadati</taxon>
        <taxon>Pseudomonadota</taxon>
        <taxon>Betaproteobacteria</taxon>
        <taxon>Burkholderiales</taxon>
        <taxon>Comamonadaceae</taxon>
        <taxon>Curvibacter</taxon>
    </lineage>
</organism>
<dbReference type="GO" id="GO:0009424">
    <property type="term" value="C:bacterial-type flagellum hook"/>
    <property type="evidence" value="ECO:0007669"/>
    <property type="project" value="TreeGrafter"/>
</dbReference>
<feature type="domain" description="Flagellar hook protein FlgE/F/G-like D1" evidence="7">
    <location>
        <begin position="84"/>
        <end position="149"/>
    </location>
</feature>
<dbReference type="GO" id="GO:0009425">
    <property type="term" value="C:bacterial-type flagellum basal body"/>
    <property type="evidence" value="ECO:0007669"/>
    <property type="project" value="UniProtKB-SubCell"/>
</dbReference>
<sequence>MSFQTGLSGLNSSSKNLDVIGNNIANANTVGMKASRTEFAALIATQLGPAGGNLTPGIGVSVGTVAQQFTQGNISITGNNLDVAINGNGFFQVTMPDQSRAYTRDGQFKLDDVGNLITNGGANVMGYPTDLLGNRTSITPEKMVIPTNAPIPAEATTSIAAEFNLDSRTKPATQSTPPQPRFPPMARL</sequence>
<dbReference type="Pfam" id="PF22692">
    <property type="entry name" value="LlgE_F_G_D1"/>
    <property type="match status" value="1"/>
</dbReference>
<accession>C9YEL7</accession>
<dbReference type="NCBIfam" id="TIGR03506">
    <property type="entry name" value="FlgEFG_subfam"/>
    <property type="match status" value="1"/>
</dbReference>
<evidence type="ECO:0000256" key="5">
    <source>
        <dbReference type="SAM" id="MobiDB-lite"/>
    </source>
</evidence>
<feature type="region of interest" description="Disordered" evidence="5">
    <location>
        <begin position="167"/>
        <end position="188"/>
    </location>
</feature>
<dbReference type="InterPro" id="IPR001444">
    <property type="entry name" value="Flag_bb_rod_N"/>
</dbReference>
<dbReference type="GO" id="GO:0071978">
    <property type="term" value="P:bacterial-type flagellum-dependent swarming motility"/>
    <property type="evidence" value="ECO:0007669"/>
    <property type="project" value="TreeGrafter"/>
</dbReference>
<evidence type="ECO:0000256" key="2">
    <source>
        <dbReference type="ARBA" id="ARBA00009677"/>
    </source>
</evidence>
<dbReference type="PROSITE" id="PS00588">
    <property type="entry name" value="FLAGELLA_BB_ROD"/>
    <property type="match status" value="1"/>
</dbReference>
<evidence type="ECO:0000259" key="6">
    <source>
        <dbReference type="Pfam" id="PF00460"/>
    </source>
</evidence>
<dbReference type="InterPro" id="IPR019776">
    <property type="entry name" value="Flagellar_basal_body_rod_CS"/>
</dbReference>
<comment type="subcellular location">
    <subcellularLocation>
        <location evidence="1 4">Bacterial flagellum basal body</location>
    </subcellularLocation>
</comment>
<dbReference type="GO" id="GO:0005829">
    <property type="term" value="C:cytosol"/>
    <property type="evidence" value="ECO:0007669"/>
    <property type="project" value="TreeGrafter"/>
</dbReference>
<evidence type="ECO:0000256" key="1">
    <source>
        <dbReference type="ARBA" id="ARBA00004117"/>
    </source>
</evidence>
<dbReference type="SUPFAM" id="SSF117143">
    <property type="entry name" value="Flagellar hook protein flgE"/>
    <property type="match status" value="1"/>
</dbReference>
<dbReference type="InterPro" id="IPR053967">
    <property type="entry name" value="LlgE_F_G-like_D1"/>
</dbReference>
<comment type="function">
    <text evidence="4">A flexible structure which links the flagellar filament to the drive apparatus in the basal body.</text>
</comment>
<proteinExistence type="inferred from homology"/>
<dbReference type="PANTHER" id="PTHR30435:SF1">
    <property type="entry name" value="FLAGELLAR HOOK PROTEIN FLGE"/>
    <property type="match status" value="1"/>
</dbReference>
<evidence type="ECO:0000256" key="4">
    <source>
        <dbReference type="RuleBase" id="RU362116"/>
    </source>
</evidence>
<dbReference type="PANTHER" id="PTHR30435">
    <property type="entry name" value="FLAGELLAR PROTEIN"/>
    <property type="match status" value="1"/>
</dbReference>
<feature type="compositionally biased region" description="Pro residues" evidence="5">
    <location>
        <begin position="177"/>
        <end position="188"/>
    </location>
</feature>
<dbReference type="Pfam" id="PF00460">
    <property type="entry name" value="Flg_bb_rod"/>
    <property type="match status" value="1"/>
</dbReference>